<sequence length="401" mass="43888">MRIAFVTETWHPHTDGIVTRLSATIRELRRRGHEVLVVAPRGGPRSYHGAATAGIATFRTRLLYGGRPWGLPVPRVGRELHRFSPDVVHVVNPFCMGVAAVAAARLLKLPLVASYHTHMDKYARHYHYAALQPAIRSLVRLVHRQADINLVTSRAAAAELKERGIPRLHLWERGVDLDLFRPQTRSRPDSDDLTYLYVGRVAAEKGLDVLGALGERLRADGTGSVVIVGDGPVRAQLERRFAGLPVHFTGTLHGERLATAYAEADVFVFPSATDTLGLVLLEAMASGLPVVAADAPATREILGDNSASRLFPAQQAHRIPQLSREVLTSMAPDVLVKTARQAAEPWGWPATVDRLLQYYSHALWTATCRTGGRGPARDTQPLLDTAPGLYDCRTGGCPHEI</sequence>
<dbReference type="Proteomes" id="UP000636661">
    <property type="component" value="Unassembled WGS sequence"/>
</dbReference>
<dbReference type="AlphaFoldDB" id="A0A918I3I0"/>
<keyword evidence="2 4" id="KW-0808">Transferase</keyword>
<dbReference type="PANTHER" id="PTHR45947:SF3">
    <property type="entry name" value="SULFOQUINOVOSYL TRANSFERASE SQD2"/>
    <property type="match status" value="1"/>
</dbReference>
<comment type="caution">
    <text evidence="4">The sequence shown here is derived from an EMBL/GenBank/DDBJ whole genome shotgun (WGS) entry which is preliminary data.</text>
</comment>
<evidence type="ECO:0000256" key="1">
    <source>
        <dbReference type="ARBA" id="ARBA00022676"/>
    </source>
</evidence>
<keyword evidence="1" id="KW-0328">Glycosyltransferase</keyword>
<dbReference type="Pfam" id="PF13692">
    <property type="entry name" value="Glyco_trans_1_4"/>
    <property type="match status" value="1"/>
</dbReference>
<dbReference type="GO" id="GO:1901137">
    <property type="term" value="P:carbohydrate derivative biosynthetic process"/>
    <property type="evidence" value="ECO:0007669"/>
    <property type="project" value="UniProtKB-ARBA"/>
</dbReference>
<evidence type="ECO:0000259" key="3">
    <source>
        <dbReference type="Pfam" id="PF13439"/>
    </source>
</evidence>
<dbReference type="GO" id="GO:0016757">
    <property type="term" value="F:glycosyltransferase activity"/>
    <property type="evidence" value="ECO:0007669"/>
    <property type="project" value="UniProtKB-KW"/>
</dbReference>
<dbReference type="SUPFAM" id="SSF53756">
    <property type="entry name" value="UDP-Glycosyltransferase/glycogen phosphorylase"/>
    <property type="match status" value="1"/>
</dbReference>
<accession>A0A918I3I0</accession>
<evidence type="ECO:0000313" key="5">
    <source>
        <dbReference type="Proteomes" id="UP000636661"/>
    </source>
</evidence>
<dbReference type="InterPro" id="IPR050194">
    <property type="entry name" value="Glycosyltransferase_grp1"/>
</dbReference>
<gene>
    <name evidence="4" type="ORF">GCM10010274_60170</name>
</gene>
<proteinExistence type="predicted"/>
<dbReference type="PANTHER" id="PTHR45947">
    <property type="entry name" value="SULFOQUINOVOSYL TRANSFERASE SQD2"/>
    <property type="match status" value="1"/>
</dbReference>
<dbReference type="InterPro" id="IPR028098">
    <property type="entry name" value="Glyco_trans_4-like_N"/>
</dbReference>
<organism evidence="4 5">
    <name type="scientific">Streptomyces lavendofoliae</name>
    <dbReference type="NCBI Taxonomy" id="67314"/>
    <lineage>
        <taxon>Bacteria</taxon>
        <taxon>Bacillati</taxon>
        <taxon>Actinomycetota</taxon>
        <taxon>Actinomycetes</taxon>
        <taxon>Kitasatosporales</taxon>
        <taxon>Streptomycetaceae</taxon>
        <taxon>Streptomyces</taxon>
    </lineage>
</organism>
<evidence type="ECO:0000313" key="4">
    <source>
        <dbReference type="EMBL" id="GGU63381.1"/>
    </source>
</evidence>
<reference evidence="4" key="1">
    <citation type="journal article" date="2014" name="Int. J. Syst. Evol. Microbiol.">
        <title>Complete genome sequence of Corynebacterium casei LMG S-19264T (=DSM 44701T), isolated from a smear-ripened cheese.</title>
        <authorList>
            <consortium name="US DOE Joint Genome Institute (JGI-PGF)"/>
            <person name="Walter F."/>
            <person name="Albersmeier A."/>
            <person name="Kalinowski J."/>
            <person name="Ruckert C."/>
        </authorList>
    </citation>
    <scope>NUCLEOTIDE SEQUENCE</scope>
    <source>
        <strain evidence="4">JCM 4391</strain>
    </source>
</reference>
<keyword evidence="5" id="KW-1185">Reference proteome</keyword>
<dbReference type="CDD" id="cd03814">
    <property type="entry name" value="GT4-like"/>
    <property type="match status" value="1"/>
</dbReference>
<dbReference type="EMBL" id="BMTP01000021">
    <property type="protein sequence ID" value="GGU63381.1"/>
    <property type="molecule type" value="Genomic_DNA"/>
</dbReference>
<name>A0A918I3I0_9ACTN</name>
<feature type="domain" description="Glycosyltransferase subfamily 4-like N-terminal" evidence="3">
    <location>
        <begin position="15"/>
        <end position="178"/>
    </location>
</feature>
<protein>
    <submittedName>
        <fullName evidence="4">Glycosyl transferase</fullName>
    </submittedName>
</protein>
<reference evidence="4" key="2">
    <citation type="submission" date="2020-09" db="EMBL/GenBank/DDBJ databases">
        <authorList>
            <person name="Sun Q."/>
            <person name="Ohkuma M."/>
        </authorList>
    </citation>
    <scope>NUCLEOTIDE SEQUENCE</scope>
    <source>
        <strain evidence="4">JCM 4391</strain>
    </source>
</reference>
<dbReference type="Gene3D" id="3.40.50.2000">
    <property type="entry name" value="Glycogen Phosphorylase B"/>
    <property type="match status" value="2"/>
</dbReference>
<dbReference type="Pfam" id="PF13439">
    <property type="entry name" value="Glyco_transf_4"/>
    <property type="match status" value="1"/>
</dbReference>
<evidence type="ECO:0000256" key="2">
    <source>
        <dbReference type="ARBA" id="ARBA00022679"/>
    </source>
</evidence>
<dbReference type="RefSeq" id="WP_189554426.1">
    <property type="nucleotide sequence ID" value="NZ_BMTP01000021.1"/>
</dbReference>